<reference evidence="1 2" key="1">
    <citation type="submission" date="2016-03" db="EMBL/GenBank/DDBJ databases">
        <title>Trachymyrmex septentrionalis WGS genome.</title>
        <authorList>
            <person name="Nygaard S."/>
            <person name="Hu H."/>
            <person name="Boomsma J."/>
            <person name="Zhang G."/>
        </authorList>
    </citation>
    <scope>NUCLEOTIDE SEQUENCE [LARGE SCALE GENOMIC DNA]</scope>
    <source>
        <strain evidence="1">Tsep2-gDNA-1</strain>
        <tissue evidence="1">Whole body</tissue>
    </source>
</reference>
<gene>
    <name evidence="1" type="ORF">ALC56_14778</name>
</gene>
<dbReference type="EMBL" id="KQ981993">
    <property type="protein sequence ID" value="KYN30966.1"/>
    <property type="molecule type" value="Genomic_DNA"/>
</dbReference>
<organism evidence="1 2">
    <name type="scientific">Trachymyrmex septentrionalis</name>
    <dbReference type="NCBI Taxonomy" id="34720"/>
    <lineage>
        <taxon>Eukaryota</taxon>
        <taxon>Metazoa</taxon>
        <taxon>Ecdysozoa</taxon>
        <taxon>Arthropoda</taxon>
        <taxon>Hexapoda</taxon>
        <taxon>Insecta</taxon>
        <taxon>Pterygota</taxon>
        <taxon>Neoptera</taxon>
        <taxon>Endopterygota</taxon>
        <taxon>Hymenoptera</taxon>
        <taxon>Apocrita</taxon>
        <taxon>Aculeata</taxon>
        <taxon>Formicoidea</taxon>
        <taxon>Formicidae</taxon>
        <taxon>Myrmicinae</taxon>
        <taxon>Trachymyrmex</taxon>
    </lineage>
</organism>
<accession>A0A195ES11</accession>
<dbReference type="AlphaFoldDB" id="A0A195ES11"/>
<sequence>MKCEINFEANQVDESSFYRRGDSDGQIPALVPCQGKVDRIKLRRLLDGELEAGGNLRGAVDSRATTQISRSFLLYQLYGKLLRLASQAGSNYVGGDNE</sequence>
<dbReference type="Proteomes" id="UP000078541">
    <property type="component" value="Unassembled WGS sequence"/>
</dbReference>
<keyword evidence="2" id="KW-1185">Reference proteome</keyword>
<proteinExistence type="predicted"/>
<protein>
    <submittedName>
        <fullName evidence="1">Uncharacterized protein</fullName>
    </submittedName>
</protein>
<name>A0A195ES11_9HYME</name>
<evidence type="ECO:0000313" key="1">
    <source>
        <dbReference type="EMBL" id="KYN30966.1"/>
    </source>
</evidence>
<evidence type="ECO:0000313" key="2">
    <source>
        <dbReference type="Proteomes" id="UP000078541"/>
    </source>
</evidence>